<sequence>MSTSSSLESDFAILESIRQHLLNDDVFDTVTAFLSPLDFATNTNDNTAPSFYGRSSSITNAPSHGFMDILVSAETSQEAVRDQVPVKMERESHAPAQGMRYRGVRRRPWGKYAAEIRDPKKNGSRVWLGTYETAEDAALAYDKAAFKMRGAKAKLNFPHLIGSAASLEPVRVTHKRRSPKLSTSSSSSPSPSPSSSSTETDKLIKRRCGGVGSSVKTEPDVESRAELLEVGHCFSHEWIDNCNWLLSQSQ</sequence>
<dbReference type="SMART" id="SM00380">
    <property type="entry name" value="AP2"/>
    <property type="match status" value="1"/>
</dbReference>
<feature type="compositionally biased region" description="Low complexity" evidence="7">
    <location>
        <begin position="182"/>
        <end position="198"/>
    </location>
</feature>
<keyword evidence="2" id="KW-0805">Transcription regulation</keyword>
<comment type="subcellular location">
    <subcellularLocation>
        <location evidence="1">Nucleus</location>
    </subcellularLocation>
</comment>
<evidence type="ECO:0000313" key="10">
    <source>
        <dbReference type="Proteomes" id="UP000796880"/>
    </source>
</evidence>
<dbReference type="EMBL" id="VOIH02000008">
    <property type="protein sequence ID" value="KAF3440106.1"/>
    <property type="molecule type" value="Genomic_DNA"/>
</dbReference>
<dbReference type="GO" id="GO:0003700">
    <property type="term" value="F:DNA-binding transcription factor activity"/>
    <property type="evidence" value="ECO:0007669"/>
    <property type="project" value="InterPro"/>
</dbReference>
<dbReference type="FunFam" id="3.30.730.10:FF:000001">
    <property type="entry name" value="Ethylene-responsive transcription factor 2"/>
    <property type="match status" value="1"/>
</dbReference>
<comment type="similarity">
    <text evidence="6">Belongs to the AP2/ERF transcription factor family. ERF subfamily.</text>
</comment>
<comment type="caution">
    <text evidence="9">The sequence shown here is derived from an EMBL/GenBank/DDBJ whole genome shotgun (WGS) entry which is preliminary data.</text>
</comment>
<evidence type="ECO:0000256" key="1">
    <source>
        <dbReference type="ARBA" id="ARBA00004123"/>
    </source>
</evidence>
<evidence type="ECO:0000256" key="5">
    <source>
        <dbReference type="ARBA" id="ARBA00023242"/>
    </source>
</evidence>
<dbReference type="PANTHER" id="PTHR31190:SF449">
    <property type="entry name" value="AP2_ERF DOMAIN-CONTAINING PROTEIN"/>
    <property type="match status" value="1"/>
</dbReference>
<dbReference type="SUPFAM" id="SSF54171">
    <property type="entry name" value="DNA-binding domain"/>
    <property type="match status" value="1"/>
</dbReference>
<name>A0A8K0E0N2_9ROSA</name>
<evidence type="ECO:0000259" key="8">
    <source>
        <dbReference type="PROSITE" id="PS51032"/>
    </source>
</evidence>
<dbReference type="OrthoDB" id="552345at2759"/>
<dbReference type="GO" id="GO:0003677">
    <property type="term" value="F:DNA binding"/>
    <property type="evidence" value="ECO:0007669"/>
    <property type="project" value="UniProtKB-KW"/>
</dbReference>
<dbReference type="InterPro" id="IPR016177">
    <property type="entry name" value="DNA-bd_dom_sf"/>
</dbReference>
<dbReference type="Gene3D" id="3.30.730.10">
    <property type="entry name" value="AP2/ERF domain"/>
    <property type="match status" value="1"/>
</dbReference>
<dbReference type="Proteomes" id="UP000796880">
    <property type="component" value="Unassembled WGS sequence"/>
</dbReference>
<evidence type="ECO:0000256" key="7">
    <source>
        <dbReference type="SAM" id="MobiDB-lite"/>
    </source>
</evidence>
<accession>A0A8K0E0N2</accession>
<dbReference type="PROSITE" id="PS51032">
    <property type="entry name" value="AP2_ERF"/>
    <property type="match status" value="1"/>
</dbReference>
<evidence type="ECO:0000256" key="2">
    <source>
        <dbReference type="ARBA" id="ARBA00023015"/>
    </source>
</evidence>
<dbReference type="InterPro" id="IPR001471">
    <property type="entry name" value="AP2/ERF_dom"/>
</dbReference>
<proteinExistence type="inferred from homology"/>
<dbReference type="InterPro" id="IPR036955">
    <property type="entry name" value="AP2/ERF_dom_sf"/>
</dbReference>
<feature type="region of interest" description="Disordered" evidence="7">
    <location>
        <begin position="171"/>
        <end position="220"/>
    </location>
</feature>
<evidence type="ECO:0000256" key="4">
    <source>
        <dbReference type="ARBA" id="ARBA00023163"/>
    </source>
</evidence>
<evidence type="ECO:0000256" key="6">
    <source>
        <dbReference type="ARBA" id="ARBA00024343"/>
    </source>
</evidence>
<dbReference type="InterPro" id="IPR044808">
    <property type="entry name" value="ERF_plant"/>
</dbReference>
<feature type="domain" description="AP2/ERF" evidence="8">
    <location>
        <begin position="100"/>
        <end position="158"/>
    </location>
</feature>
<keyword evidence="4" id="KW-0804">Transcription</keyword>
<dbReference type="PANTHER" id="PTHR31190">
    <property type="entry name" value="DNA-BINDING DOMAIN"/>
    <property type="match status" value="1"/>
</dbReference>
<dbReference type="GO" id="GO:0009873">
    <property type="term" value="P:ethylene-activated signaling pathway"/>
    <property type="evidence" value="ECO:0007669"/>
    <property type="project" value="InterPro"/>
</dbReference>
<evidence type="ECO:0000256" key="3">
    <source>
        <dbReference type="ARBA" id="ARBA00023125"/>
    </source>
</evidence>
<organism evidence="9 10">
    <name type="scientific">Rhamnella rubrinervis</name>
    <dbReference type="NCBI Taxonomy" id="2594499"/>
    <lineage>
        <taxon>Eukaryota</taxon>
        <taxon>Viridiplantae</taxon>
        <taxon>Streptophyta</taxon>
        <taxon>Embryophyta</taxon>
        <taxon>Tracheophyta</taxon>
        <taxon>Spermatophyta</taxon>
        <taxon>Magnoliopsida</taxon>
        <taxon>eudicotyledons</taxon>
        <taxon>Gunneridae</taxon>
        <taxon>Pentapetalae</taxon>
        <taxon>rosids</taxon>
        <taxon>fabids</taxon>
        <taxon>Rosales</taxon>
        <taxon>Rhamnaceae</taxon>
        <taxon>rhamnoid group</taxon>
        <taxon>Rhamneae</taxon>
        <taxon>Rhamnella</taxon>
    </lineage>
</organism>
<keyword evidence="10" id="KW-1185">Reference proteome</keyword>
<reference evidence="9" key="1">
    <citation type="submission" date="2020-03" db="EMBL/GenBank/DDBJ databases">
        <title>A high-quality chromosome-level genome assembly of a woody plant with both climbing and erect habits, Rhamnella rubrinervis.</title>
        <authorList>
            <person name="Lu Z."/>
            <person name="Yang Y."/>
            <person name="Zhu X."/>
            <person name="Sun Y."/>
        </authorList>
    </citation>
    <scope>NUCLEOTIDE SEQUENCE</scope>
    <source>
        <strain evidence="9">BYM</strain>
        <tissue evidence="9">Leaf</tissue>
    </source>
</reference>
<keyword evidence="3" id="KW-0238">DNA-binding</keyword>
<dbReference type="PRINTS" id="PR00367">
    <property type="entry name" value="ETHRSPELEMNT"/>
</dbReference>
<gene>
    <name evidence="9" type="ORF">FNV43_RR18384</name>
</gene>
<protein>
    <recommendedName>
        <fullName evidence="8">AP2/ERF domain-containing protein</fullName>
    </recommendedName>
</protein>
<dbReference type="GO" id="GO:0005634">
    <property type="term" value="C:nucleus"/>
    <property type="evidence" value="ECO:0007669"/>
    <property type="project" value="UniProtKB-SubCell"/>
</dbReference>
<dbReference type="AlphaFoldDB" id="A0A8K0E0N2"/>
<dbReference type="Pfam" id="PF00847">
    <property type="entry name" value="AP2"/>
    <property type="match status" value="1"/>
</dbReference>
<keyword evidence="5" id="KW-0539">Nucleus</keyword>
<dbReference type="CDD" id="cd00018">
    <property type="entry name" value="AP2"/>
    <property type="match status" value="1"/>
</dbReference>
<evidence type="ECO:0000313" key="9">
    <source>
        <dbReference type="EMBL" id="KAF3440106.1"/>
    </source>
</evidence>